<comment type="caution">
    <text evidence="1">The sequence shown here is derived from an EMBL/GenBank/DDBJ whole genome shotgun (WGS) entry which is preliminary data.</text>
</comment>
<evidence type="ECO:0000313" key="1">
    <source>
        <dbReference type="EMBL" id="MQW38867.1"/>
    </source>
</evidence>
<protein>
    <recommendedName>
        <fullName evidence="3">Winged helix-turn-helix domain-containing protein</fullName>
    </recommendedName>
</protein>
<dbReference type="InterPro" id="IPR009351">
    <property type="entry name" value="AlkZ-like"/>
</dbReference>
<sequence length="381" mass="44303">MQITFTKQQIRHFLISHYGLDQLDNFGKGKTGILAYITHVGSLQQDPLNIIGTNPDIILASRISDYHPELLRKLLYSDGTLMEGWDKEFSIYPTQDWTAFANIREASGNGALATIRYRKQEEALALIEEVKKKLTTSDSPLSAQDLQLGKSTTSRWGSADLGNIALTYLWSKGEAVIAERNERRKFYKSSTYLPQENAFDNFDDFLDWYVLRRLSGLGAYWAKNGAAWQGHFLTDRKIALERLEKFDKIVKITVEDLKTPLYLTRENYQKLVKICADNGTHNQLRFIAPLDNLIWDRKFIKEIFDFDYVLEVYKPVEKRLYGYYVLPILYGDSFIGRLEPDRDKSRNNTLQIKNLWFENESYDTAEIRAKIEKEVARYNQI</sequence>
<dbReference type="PANTHER" id="PTHR30528">
    <property type="entry name" value="CYTOPLASMIC PROTEIN"/>
    <property type="match status" value="1"/>
</dbReference>
<organism evidence="1 2">
    <name type="scientific">Lactococcus hircilactis</name>
    <dbReference type="NCBI Taxonomy" id="1494462"/>
    <lineage>
        <taxon>Bacteria</taxon>
        <taxon>Bacillati</taxon>
        <taxon>Bacillota</taxon>
        <taxon>Bacilli</taxon>
        <taxon>Lactobacillales</taxon>
        <taxon>Streptococcaceae</taxon>
        <taxon>Lactococcus</taxon>
    </lineage>
</organism>
<gene>
    <name evidence="1" type="ORF">GHI93_02740</name>
</gene>
<dbReference type="PANTHER" id="PTHR30528:SF0">
    <property type="entry name" value="CYTOPLASMIC PROTEIN"/>
    <property type="match status" value="1"/>
</dbReference>
<evidence type="ECO:0008006" key="3">
    <source>
        <dbReference type="Google" id="ProtNLM"/>
    </source>
</evidence>
<dbReference type="OrthoDB" id="9787207at2"/>
<keyword evidence="2" id="KW-1185">Reference proteome</keyword>
<accession>A0A7X1Z8T8</accession>
<dbReference type="RefSeq" id="WP_153495375.1">
    <property type="nucleotide sequence ID" value="NZ_CAXYUY010000001.1"/>
</dbReference>
<evidence type="ECO:0000313" key="2">
    <source>
        <dbReference type="Proteomes" id="UP000439550"/>
    </source>
</evidence>
<dbReference type="EMBL" id="WITJ01000003">
    <property type="protein sequence ID" value="MQW38867.1"/>
    <property type="molecule type" value="Genomic_DNA"/>
</dbReference>
<dbReference type="Pfam" id="PF06224">
    <property type="entry name" value="AlkZ-like"/>
    <property type="match status" value="1"/>
</dbReference>
<reference evidence="1 2" key="1">
    <citation type="submission" date="2019-10" db="EMBL/GenBank/DDBJ databases">
        <authorList>
            <person name="Dong K."/>
        </authorList>
    </citation>
    <scope>NUCLEOTIDE SEQUENCE [LARGE SCALE GENOMIC DNA]</scope>
    <source>
        <strain evidence="1 2">DSM 28960</strain>
    </source>
</reference>
<dbReference type="AlphaFoldDB" id="A0A7X1Z8T8"/>
<name>A0A7X1Z8T8_9LACT</name>
<dbReference type="Proteomes" id="UP000439550">
    <property type="component" value="Unassembled WGS sequence"/>
</dbReference>
<proteinExistence type="predicted"/>